<dbReference type="SUPFAM" id="SSF50978">
    <property type="entry name" value="WD40 repeat-like"/>
    <property type="match status" value="1"/>
</dbReference>
<keyword evidence="2" id="KW-0853">WD repeat</keyword>
<dbReference type="GO" id="GO:0006357">
    <property type="term" value="P:regulation of transcription by RNA polymerase II"/>
    <property type="evidence" value="ECO:0007669"/>
    <property type="project" value="TreeGrafter"/>
</dbReference>
<evidence type="ECO:0000313" key="5">
    <source>
        <dbReference type="EMBL" id="MCI20429.1"/>
    </source>
</evidence>
<keyword evidence="4" id="KW-0539">Nucleus</keyword>
<evidence type="ECO:0000256" key="3">
    <source>
        <dbReference type="ARBA" id="ARBA00022737"/>
    </source>
</evidence>
<dbReference type="Gene3D" id="2.130.10.10">
    <property type="entry name" value="YVTN repeat-like/Quinoprotein amine dehydrogenase"/>
    <property type="match status" value="1"/>
</dbReference>
<evidence type="ECO:0000256" key="4">
    <source>
        <dbReference type="ARBA" id="ARBA00023242"/>
    </source>
</evidence>
<keyword evidence="6" id="KW-1185">Reference proteome</keyword>
<dbReference type="InterPro" id="IPR045183">
    <property type="entry name" value="Ebi-like"/>
</dbReference>
<reference evidence="5 6" key="1">
    <citation type="journal article" date="2018" name="Front. Plant Sci.">
        <title>Red Clover (Trifolium pratense) and Zigzag Clover (T. medium) - A Picture of Genomic Similarities and Differences.</title>
        <authorList>
            <person name="Dluhosova J."/>
            <person name="Istvanek J."/>
            <person name="Nedelnik J."/>
            <person name="Repkova J."/>
        </authorList>
    </citation>
    <scope>NUCLEOTIDE SEQUENCE [LARGE SCALE GENOMIC DNA]</scope>
    <source>
        <strain evidence="6">cv. 10/8</strain>
        <tissue evidence="5">Leaf</tissue>
    </source>
</reference>
<dbReference type="InterPro" id="IPR015943">
    <property type="entry name" value="WD40/YVTN_repeat-like_dom_sf"/>
</dbReference>
<dbReference type="PANTHER" id="PTHR22846:SF2">
    <property type="entry name" value="F-BOX-LIKE_WD REPEAT-CONTAINING PROTEIN EBI"/>
    <property type="match status" value="1"/>
</dbReference>
<sequence>PTLDVDWRSNTSFASSSTDNMIYVCKIGETRPVQTFAGHQVHT</sequence>
<dbReference type="EMBL" id="LXQA010119784">
    <property type="protein sequence ID" value="MCI20429.1"/>
    <property type="molecule type" value="Genomic_DNA"/>
</dbReference>
<evidence type="ECO:0000256" key="2">
    <source>
        <dbReference type="ARBA" id="ARBA00022574"/>
    </source>
</evidence>
<protein>
    <submittedName>
        <fullName evidence="5">F-box-like/WD repeat-containing protein TBL1XR1-like</fullName>
    </submittedName>
</protein>
<comment type="caution">
    <text evidence="5">The sequence shown here is derived from an EMBL/GenBank/DDBJ whole genome shotgun (WGS) entry which is preliminary data.</text>
</comment>
<dbReference type="GO" id="GO:0000118">
    <property type="term" value="C:histone deacetylase complex"/>
    <property type="evidence" value="ECO:0007669"/>
    <property type="project" value="TreeGrafter"/>
</dbReference>
<organism evidence="5 6">
    <name type="scientific">Trifolium medium</name>
    <dbReference type="NCBI Taxonomy" id="97028"/>
    <lineage>
        <taxon>Eukaryota</taxon>
        <taxon>Viridiplantae</taxon>
        <taxon>Streptophyta</taxon>
        <taxon>Embryophyta</taxon>
        <taxon>Tracheophyta</taxon>
        <taxon>Spermatophyta</taxon>
        <taxon>Magnoliopsida</taxon>
        <taxon>eudicotyledons</taxon>
        <taxon>Gunneridae</taxon>
        <taxon>Pentapetalae</taxon>
        <taxon>rosids</taxon>
        <taxon>fabids</taxon>
        <taxon>Fabales</taxon>
        <taxon>Fabaceae</taxon>
        <taxon>Papilionoideae</taxon>
        <taxon>50 kb inversion clade</taxon>
        <taxon>NPAAA clade</taxon>
        <taxon>Hologalegina</taxon>
        <taxon>IRL clade</taxon>
        <taxon>Trifolieae</taxon>
        <taxon>Trifolium</taxon>
    </lineage>
</organism>
<dbReference type="GO" id="GO:0003714">
    <property type="term" value="F:transcription corepressor activity"/>
    <property type="evidence" value="ECO:0007669"/>
    <property type="project" value="InterPro"/>
</dbReference>
<proteinExistence type="predicted"/>
<accession>A0A392Q991</accession>
<dbReference type="PANTHER" id="PTHR22846">
    <property type="entry name" value="WD40 REPEAT PROTEIN"/>
    <property type="match status" value="1"/>
</dbReference>
<feature type="non-terminal residue" evidence="5">
    <location>
        <position position="1"/>
    </location>
</feature>
<comment type="subcellular location">
    <subcellularLocation>
        <location evidence="1">Nucleus</location>
    </subcellularLocation>
</comment>
<dbReference type="InterPro" id="IPR036322">
    <property type="entry name" value="WD40_repeat_dom_sf"/>
</dbReference>
<dbReference type="AlphaFoldDB" id="A0A392Q991"/>
<evidence type="ECO:0000313" key="6">
    <source>
        <dbReference type="Proteomes" id="UP000265520"/>
    </source>
</evidence>
<evidence type="ECO:0000256" key="1">
    <source>
        <dbReference type="ARBA" id="ARBA00004123"/>
    </source>
</evidence>
<keyword evidence="3" id="KW-0677">Repeat</keyword>
<dbReference type="Proteomes" id="UP000265520">
    <property type="component" value="Unassembled WGS sequence"/>
</dbReference>
<name>A0A392Q991_9FABA</name>